<comment type="caution">
    <text evidence="1">The sequence shown here is derived from an EMBL/GenBank/DDBJ whole genome shotgun (WGS) entry which is preliminary data.</text>
</comment>
<protein>
    <submittedName>
        <fullName evidence="1">Uncharacterized protein</fullName>
    </submittedName>
</protein>
<dbReference type="EMBL" id="JAQQWP010000007">
    <property type="protein sequence ID" value="KAK8109662.1"/>
    <property type="molecule type" value="Genomic_DNA"/>
</dbReference>
<proteinExistence type="predicted"/>
<keyword evidence="2" id="KW-1185">Reference proteome</keyword>
<dbReference type="Proteomes" id="UP001392437">
    <property type="component" value="Unassembled WGS sequence"/>
</dbReference>
<accession>A0AAW0QMA1</accession>
<name>A0AAW0QMA1_9PEZI</name>
<reference evidence="1 2" key="1">
    <citation type="submission" date="2023-01" db="EMBL/GenBank/DDBJ databases">
        <title>Analysis of 21 Apiospora genomes using comparative genomics revels a genus with tremendous synthesis potential of carbohydrate active enzymes and secondary metabolites.</title>
        <authorList>
            <person name="Sorensen T."/>
        </authorList>
    </citation>
    <scope>NUCLEOTIDE SEQUENCE [LARGE SCALE GENOMIC DNA]</scope>
    <source>
        <strain evidence="1 2">CBS 117206</strain>
    </source>
</reference>
<organism evidence="1 2">
    <name type="scientific">Apiospora kogelbergensis</name>
    <dbReference type="NCBI Taxonomy" id="1337665"/>
    <lineage>
        <taxon>Eukaryota</taxon>
        <taxon>Fungi</taxon>
        <taxon>Dikarya</taxon>
        <taxon>Ascomycota</taxon>
        <taxon>Pezizomycotina</taxon>
        <taxon>Sordariomycetes</taxon>
        <taxon>Xylariomycetidae</taxon>
        <taxon>Amphisphaeriales</taxon>
        <taxon>Apiosporaceae</taxon>
        <taxon>Apiospora</taxon>
    </lineage>
</organism>
<gene>
    <name evidence="1" type="ORF">PG999_007799</name>
</gene>
<evidence type="ECO:0000313" key="1">
    <source>
        <dbReference type="EMBL" id="KAK8109662.1"/>
    </source>
</evidence>
<evidence type="ECO:0000313" key="2">
    <source>
        <dbReference type="Proteomes" id="UP001392437"/>
    </source>
</evidence>
<dbReference type="AlphaFoldDB" id="A0AAW0QMA1"/>
<sequence>MIQLFTVAGNLEFEVLDCRAVSRCFGVELADLVAESLTGLLGGAGAGFGREFLSPLAFRVEFRPELRVLVLEIALLYCELVDAFLETVELLNVLIGRGLGLDLELVDLMLGHFEFVPKFQMLLVFPEQMPFELLDGLAVGACFSREPLDLHLLADRASVIAELAGGPGEHLRVGREFLLQDAAPKLQGQLVPVVVPHVVDDGHGDGVGGVVGNGEIELECAHDVGRKPHPERVLLVVEAECQVVTCLAEDMDVLPGVLDAVEVAELLPKVEHFVPKGWEGVVLGEDVQVQKAGRHSVEGEIFIVVVYAPLLFHTSVIDFIVVRRFVLKAITLDGIWGIQTEFGDVKSLGIEPVADSLDSIGSRVL</sequence>